<reference evidence="2 3" key="1">
    <citation type="submission" date="2019-07" db="EMBL/GenBank/DDBJ databases">
        <title>Tomitella cavernea sp. nov., an actinomycete isolated from soil.</title>
        <authorList>
            <person name="Cheng J."/>
        </authorList>
    </citation>
    <scope>NUCLEOTIDE SEQUENCE [LARGE SCALE GENOMIC DNA]</scope>
    <source>
        <strain evidence="2 3">HY188</strain>
    </source>
</reference>
<sequence>MPSTPGYEGRINFAFADELPPWMVAQIAKTEAEQAENMARRRARRDVPEHRKPPAGEERVLGRLDELAFPPGPQCGVEFALRDVRVCDSGLAFTLTARGDGAAQGMLGDRWNLSHRIKNRSVGRVYLGVILPDGTVVSNKRSHLHDAPEDEDRTTAWLYGGSSRSSSTETSASYFLSPSLPVSSVVKVTIAYPEAGLDIPLSVDVDYSMIVL</sequence>
<dbReference type="Proteomes" id="UP000317344">
    <property type="component" value="Chromosome"/>
</dbReference>
<dbReference type="AlphaFoldDB" id="A0A516X6Q6"/>
<name>A0A516X6Q6_9ACTN</name>
<dbReference type="EMBL" id="CP041765">
    <property type="protein sequence ID" value="QDQ98746.1"/>
    <property type="molecule type" value="Genomic_DNA"/>
</dbReference>
<proteinExistence type="predicted"/>
<feature type="compositionally biased region" description="Basic and acidic residues" evidence="1">
    <location>
        <begin position="45"/>
        <end position="56"/>
    </location>
</feature>
<evidence type="ECO:0000313" key="3">
    <source>
        <dbReference type="Proteomes" id="UP000317344"/>
    </source>
</evidence>
<protein>
    <submittedName>
        <fullName evidence="2">Uncharacterized protein</fullName>
    </submittedName>
</protein>
<evidence type="ECO:0000256" key="1">
    <source>
        <dbReference type="SAM" id="MobiDB-lite"/>
    </source>
</evidence>
<evidence type="ECO:0000313" key="2">
    <source>
        <dbReference type="EMBL" id="QDQ98746.1"/>
    </source>
</evidence>
<keyword evidence="3" id="KW-1185">Reference proteome</keyword>
<dbReference type="KEGG" id="toy:FO059_17160"/>
<organism evidence="2 3">
    <name type="scientific">Tomitella fengzijianii</name>
    <dbReference type="NCBI Taxonomy" id="2597660"/>
    <lineage>
        <taxon>Bacteria</taxon>
        <taxon>Bacillati</taxon>
        <taxon>Actinomycetota</taxon>
        <taxon>Actinomycetes</taxon>
        <taxon>Mycobacteriales</taxon>
        <taxon>Tomitella</taxon>
    </lineage>
</organism>
<dbReference type="OrthoDB" id="4453938at2"/>
<accession>A0A516X6Q6</accession>
<dbReference type="RefSeq" id="WP_143910150.1">
    <property type="nucleotide sequence ID" value="NZ_CP041765.1"/>
</dbReference>
<gene>
    <name evidence="2" type="ORF">FO059_17160</name>
</gene>
<feature type="region of interest" description="Disordered" evidence="1">
    <location>
        <begin position="33"/>
        <end position="56"/>
    </location>
</feature>
<reference evidence="2 3" key="2">
    <citation type="submission" date="2019-07" db="EMBL/GenBank/DDBJ databases">
        <authorList>
            <person name="Huang Y."/>
        </authorList>
    </citation>
    <scope>NUCLEOTIDE SEQUENCE [LARGE SCALE GENOMIC DNA]</scope>
    <source>
        <strain evidence="2 3">HY188</strain>
    </source>
</reference>